<gene>
    <name evidence="3" type="ORF">PGAL8A_00329800</name>
</gene>
<feature type="transmembrane region" description="Helical" evidence="2">
    <location>
        <begin position="193"/>
        <end position="210"/>
    </location>
</feature>
<evidence type="ECO:0000256" key="2">
    <source>
        <dbReference type="SAM" id="Phobius"/>
    </source>
</evidence>
<keyword evidence="2" id="KW-0472">Membrane</keyword>
<protein>
    <submittedName>
        <fullName evidence="3">PIR-like protein</fullName>
    </submittedName>
</protein>
<reference evidence="3" key="1">
    <citation type="submission" date="2015-04" db="EMBL/GenBank/DDBJ databases">
        <authorList>
            <consortium name="Pathogen Informatics"/>
        </authorList>
    </citation>
    <scope>NUCLEOTIDE SEQUENCE [LARGE SCALE GENOMIC DNA]</scope>
    <source>
        <strain evidence="3">8A</strain>
    </source>
</reference>
<dbReference type="EMBL" id="CVMV01000059">
    <property type="protein sequence ID" value="CRG96085.1"/>
    <property type="molecule type" value="Genomic_DNA"/>
</dbReference>
<dbReference type="AlphaFoldDB" id="A0A1J1GUC6"/>
<keyword evidence="4" id="KW-1185">Reference proteome</keyword>
<feature type="region of interest" description="Disordered" evidence="1">
    <location>
        <begin position="240"/>
        <end position="293"/>
    </location>
</feature>
<evidence type="ECO:0000313" key="3">
    <source>
        <dbReference type="EMBL" id="CRG96085.1"/>
    </source>
</evidence>
<evidence type="ECO:0000256" key="1">
    <source>
        <dbReference type="SAM" id="MobiDB-lite"/>
    </source>
</evidence>
<feature type="compositionally biased region" description="Acidic residues" evidence="1">
    <location>
        <begin position="240"/>
        <end position="249"/>
    </location>
</feature>
<proteinExistence type="predicted"/>
<dbReference type="RefSeq" id="XP_028528890.1">
    <property type="nucleotide sequence ID" value="XM_028672327.1"/>
</dbReference>
<dbReference type="Proteomes" id="UP000220797">
    <property type="component" value="Unassembled WGS sequence"/>
</dbReference>
<accession>A0A1J1GUC6</accession>
<sequence>MLNYSIIIFYLSFLINSINLKTEKFSTTWRILAEHQAAIPLIRTARSTSGMQGSLSRWLQSIEEEFFNNIEILRSNSTGTDDAIQWVKDKTKILLRALNSTENSHDKSLLSQTYSSWNNLTKSLLNFTLDFDFNDGLSTGNSSGSINLLNTSTPSSTSSSFSTSGVAQESSLGYRMSEACSGNFCGSTITTGLSLPFVIIGGLLFFAYLYKFTRIGSFLGRSDIKKERRKRKIYNGSMENIEDPYESSEETNSMNSILESSEETEAKKSRLESSEETEAKRSRLENSEETGDKSKFNSLLKAVGYKYRKIFPYIDSGLYGNENV</sequence>
<feature type="compositionally biased region" description="Basic and acidic residues" evidence="1">
    <location>
        <begin position="264"/>
        <end position="293"/>
    </location>
</feature>
<name>A0A1J1GUC6_PLAGA</name>
<dbReference type="VEuPathDB" id="PlasmoDB:PGAL8A_00329800"/>
<evidence type="ECO:0000313" key="4">
    <source>
        <dbReference type="Proteomes" id="UP000220797"/>
    </source>
</evidence>
<keyword evidence="2" id="KW-1133">Transmembrane helix</keyword>
<comment type="caution">
    <text evidence="3">The sequence shown here is derived from an EMBL/GenBank/DDBJ whole genome shotgun (WGS) entry which is preliminary data.</text>
</comment>
<feature type="compositionally biased region" description="Polar residues" evidence="1">
    <location>
        <begin position="250"/>
        <end position="259"/>
    </location>
</feature>
<organism evidence="3 4">
    <name type="scientific">Plasmodium gallinaceum</name>
    <dbReference type="NCBI Taxonomy" id="5849"/>
    <lineage>
        <taxon>Eukaryota</taxon>
        <taxon>Sar</taxon>
        <taxon>Alveolata</taxon>
        <taxon>Apicomplexa</taxon>
        <taxon>Aconoidasida</taxon>
        <taxon>Haemosporida</taxon>
        <taxon>Plasmodiidae</taxon>
        <taxon>Plasmodium</taxon>
        <taxon>Plasmodium (Haemamoeba)</taxon>
    </lineage>
</organism>
<dbReference type="GeneID" id="39731828"/>
<keyword evidence="2" id="KW-0812">Transmembrane</keyword>